<dbReference type="InterPro" id="IPR011006">
    <property type="entry name" value="CheY-like_superfamily"/>
</dbReference>
<sequence length="239" mass="25986">MTDSPAEQDTSRTSEALSLAQFARSLRDTHRSMPQTLSEILRMAIRLIPGATTGCITTVNKGERTVVASTDPIAEKLCRLQYELDEGPIPTEVRHLDVVVSYDLATEPRWPQFAAMAIEAGFKSLSAFQLYSNADDLGALVLYSDVTGAFDADAVAIGEALSAHAAIAMLSARDTEQFRTGLASRDIIGQAKGMIMERYDLDAVQAFDLLAKLSQQQNLPLHTVARNLVDADHPTNSTF</sequence>
<dbReference type="Gene3D" id="1.10.10.10">
    <property type="entry name" value="Winged helix-like DNA-binding domain superfamily/Winged helix DNA-binding domain"/>
    <property type="match status" value="1"/>
</dbReference>
<dbReference type="EMBL" id="CP015220">
    <property type="protein sequence ID" value="AMY23728.1"/>
    <property type="molecule type" value="Genomic_DNA"/>
</dbReference>
<keyword evidence="2" id="KW-0418">Kinase</keyword>
<dbReference type="SUPFAM" id="SSF52172">
    <property type="entry name" value="CheY-like"/>
    <property type="match status" value="1"/>
</dbReference>
<name>A0A143QLQ8_RHOFA</name>
<reference evidence="6" key="2">
    <citation type="submission" date="2016-04" db="EMBL/GenBank/DDBJ databases">
        <title>Complete Genome and Plasmid Sequences for Rhodococcus fascians D188 and Draft Sequences for Rhodococcus spp. Isolates PBTS 1 and PBTS 2.</title>
        <authorList>
            <person name="Stamer R."/>
            <person name="Vereecke D."/>
            <person name="Zhang Y."/>
            <person name="Schilkey F."/>
            <person name="Devitt N."/>
            <person name="Randall J."/>
        </authorList>
    </citation>
    <scope>NUCLEOTIDE SEQUENCE [LARGE SCALE GENOMIC DNA]</scope>
    <source>
        <strain evidence="6">PBTS2</strain>
    </source>
</reference>
<gene>
    <name evidence="5" type="ORF">A3Q41_02429</name>
</gene>
<dbReference type="SMART" id="SM01012">
    <property type="entry name" value="ANTAR"/>
    <property type="match status" value="1"/>
</dbReference>
<dbReference type="PIRSF" id="PIRSF036625">
    <property type="entry name" value="GAF_ANTAR"/>
    <property type="match status" value="1"/>
</dbReference>
<dbReference type="InterPro" id="IPR029016">
    <property type="entry name" value="GAF-like_dom_sf"/>
</dbReference>
<keyword evidence="3" id="KW-0805">Transcription regulation</keyword>
<evidence type="ECO:0000256" key="4">
    <source>
        <dbReference type="ARBA" id="ARBA00023163"/>
    </source>
</evidence>
<dbReference type="InterPro" id="IPR012074">
    <property type="entry name" value="GAF_ANTAR"/>
</dbReference>
<keyword evidence="4" id="KW-0804">Transcription</keyword>
<evidence type="ECO:0000256" key="2">
    <source>
        <dbReference type="ARBA" id="ARBA00022777"/>
    </source>
</evidence>
<dbReference type="Proteomes" id="UP000076038">
    <property type="component" value="Chromosome"/>
</dbReference>
<reference evidence="5 6" key="1">
    <citation type="journal article" date="2016" name="Genome Announc.">
        <title>Complete Genome and Plasmid Sequences for Rhodococcus fascians D188 and Draft Sequences for Rhodococcus Isolates PBTS 1 and PBTS 2.</title>
        <authorList>
            <person name="Stamler R.A."/>
            <person name="Vereecke D."/>
            <person name="Zhang Y."/>
            <person name="Schilkey F."/>
            <person name="Devitt N."/>
            <person name="Randall J.J."/>
        </authorList>
    </citation>
    <scope>NUCLEOTIDE SEQUENCE [LARGE SCALE GENOMIC DNA]</scope>
    <source>
        <strain evidence="5 6">PBTS2</strain>
    </source>
</reference>
<dbReference type="PATRIC" id="fig|1653479.3.peg.2459"/>
<dbReference type="RefSeq" id="WP_032366809.1">
    <property type="nucleotide sequence ID" value="NZ_CAKKLU010000006.1"/>
</dbReference>
<dbReference type="InterPro" id="IPR005561">
    <property type="entry name" value="ANTAR"/>
</dbReference>
<dbReference type="AlphaFoldDB" id="A0A143QLQ8"/>
<evidence type="ECO:0000256" key="1">
    <source>
        <dbReference type="ARBA" id="ARBA00022679"/>
    </source>
</evidence>
<dbReference type="KEGG" id="rhs:A3Q41_02429"/>
<proteinExistence type="predicted"/>
<protein>
    <submittedName>
        <fullName evidence="5">Uncharacterized protein</fullName>
    </submittedName>
</protein>
<evidence type="ECO:0000313" key="5">
    <source>
        <dbReference type="EMBL" id="AMY23728.1"/>
    </source>
</evidence>
<organism evidence="5 6">
    <name type="scientific">Rhodococcoides fascians</name>
    <name type="common">Rhodococcus fascians</name>
    <dbReference type="NCBI Taxonomy" id="1828"/>
    <lineage>
        <taxon>Bacteria</taxon>
        <taxon>Bacillati</taxon>
        <taxon>Actinomycetota</taxon>
        <taxon>Actinomycetes</taxon>
        <taxon>Mycobacteriales</taxon>
        <taxon>Nocardiaceae</taxon>
        <taxon>Rhodococcoides</taxon>
    </lineage>
</organism>
<dbReference type="Pfam" id="PF13185">
    <property type="entry name" value="GAF_2"/>
    <property type="match status" value="1"/>
</dbReference>
<dbReference type="InterPro" id="IPR003018">
    <property type="entry name" value="GAF"/>
</dbReference>
<dbReference type="GO" id="GO:0016301">
    <property type="term" value="F:kinase activity"/>
    <property type="evidence" value="ECO:0007669"/>
    <property type="project" value="UniProtKB-KW"/>
</dbReference>
<dbReference type="SUPFAM" id="SSF55781">
    <property type="entry name" value="GAF domain-like"/>
    <property type="match status" value="1"/>
</dbReference>
<evidence type="ECO:0000256" key="3">
    <source>
        <dbReference type="ARBA" id="ARBA00023015"/>
    </source>
</evidence>
<dbReference type="GO" id="GO:0003723">
    <property type="term" value="F:RNA binding"/>
    <property type="evidence" value="ECO:0007669"/>
    <property type="project" value="InterPro"/>
</dbReference>
<evidence type="ECO:0000313" key="6">
    <source>
        <dbReference type="Proteomes" id="UP000076038"/>
    </source>
</evidence>
<dbReference type="OrthoDB" id="4629915at2"/>
<dbReference type="InterPro" id="IPR036388">
    <property type="entry name" value="WH-like_DNA-bd_sf"/>
</dbReference>
<dbReference type="Pfam" id="PF03861">
    <property type="entry name" value="ANTAR"/>
    <property type="match status" value="1"/>
</dbReference>
<dbReference type="Gene3D" id="3.30.450.40">
    <property type="match status" value="1"/>
</dbReference>
<keyword evidence="6" id="KW-1185">Reference proteome</keyword>
<keyword evidence="1" id="KW-0808">Transferase</keyword>
<dbReference type="PROSITE" id="PS50921">
    <property type="entry name" value="ANTAR"/>
    <property type="match status" value="1"/>
</dbReference>
<accession>A0A143QLQ8</accession>